<evidence type="ECO:0000313" key="3">
    <source>
        <dbReference type="Proteomes" id="UP001212981"/>
    </source>
</evidence>
<name>A0AAW6CXT8_9FIRM</name>
<dbReference type="GO" id="GO:0009358">
    <property type="term" value="C:polyphosphate kinase complex"/>
    <property type="evidence" value="ECO:0007669"/>
    <property type="project" value="InterPro"/>
</dbReference>
<gene>
    <name evidence="2" type="ORF">PND82_10905</name>
</gene>
<dbReference type="InterPro" id="IPR003414">
    <property type="entry name" value="PP_kinase"/>
</dbReference>
<reference evidence="2" key="1">
    <citation type="submission" date="2023-01" db="EMBL/GenBank/DDBJ databases">
        <title>Human gut microbiome strain richness.</title>
        <authorList>
            <person name="Chen-Liaw A."/>
        </authorList>
    </citation>
    <scope>NUCLEOTIDE SEQUENCE</scope>
    <source>
        <strain evidence="2">D8_m1001271B151109d0_201107</strain>
    </source>
</reference>
<dbReference type="EMBL" id="JAQLXO010000029">
    <property type="protein sequence ID" value="MDB7983319.1"/>
    <property type="molecule type" value="Genomic_DNA"/>
</dbReference>
<evidence type="ECO:0000259" key="1">
    <source>
        <dbReference type="Pfam" id="PF13090"/>
    </source>
</evidence>
<dbReference type="Proteomes" id="UP001212981">
    <property type="component" value="Unassembled WGS sequence"/>
</dbReference>
<dbReference type="InterPro" id="IPR025200">
    <property type="entry name" value="PPK_C_dom2"/>
</dbReference>
<feature type="domain" description="Polyphosphate kinase C-terminal" evidence="1">
    <location>
        <begin position="13"/>
        <end position="176"/>
    </location>
</feature>
<proteinExistence type="predicted"/>
<organism evidence="2 3">
    <name type="scientific">Faecalicoccus pleomorphus</name>
    <dbReference type="NCBI Taxonomy" id="1323"/>
    <lineage>
        <taxon>Bacteria</taxon>
        <taxon>Bacillati</taxon>
        <taxon>Bacillota</taxon>
        <taxon>Erysipelotrichia</taxon>
        <taxon>Erysipelotrichales</taxon>
        <taxon>Erysipelotrichaceae</taxon>
        <taxon>Faecalicoccus</taxon>
    </lineage>
</organism>
<sequence length="216" mass="24585">MSLSNLEGEYDHLIVSLHSLKQTCLALMDEQIQQAKVQKEAQILLKMNSLTDLDIIKKLQEASAAGVKIKMVIRGICCILPNLKGVTDNIEIYSIVGRFLEHSRIYCFGCGNQQKVYISSADFMTRNTEKRVEIGCPIEDENLKQELLEYFNILLRDNVKTRKLCGNGEYVKMDTSGDPFIAQEYCMQKAVEEADQLPSEEGISWLDKLKHWFQGA</sequence>
<dbReference type="Pfam" id="PF13090">
    <property type="entry name" value="PP_kinase_C"/>
    <property type="match status" value="1"/>
</dbReference>
<accession>A0AAW6CXT8</accession>
<dbReference type="RefSeq" id="WP_272003876.1">
    <property type="nucleotide sequence ID" value="NZ_JAQLXP010000029.1"/>
</dbReference>
<dbReference type="PANTHER" id="PTHR30218:SF0">
    <property type="entry name" value="POLYPHOSPHATE KINASE"/>
    <property type="match status" value="1"/>
</dbReference>
<dbReference type="Gene3D" id="3.30.870.10">
    <property type="entry name" value="Endonuclease Chain A"/>
    <property type="match status" value="1"/>
</dbReference>
<dbReference type="GO" id="GO:0006799">
    <property type="term" value="P:polyphosphate biosynthetic process"/>
    <property type="evidence" value="ECO:0007669"/>
    <property type="project" value="InterPro"/>
</dbReference>
<evidence type="ECO:0000313" key="2">
    <source>
        <dbReference type="EMBL" id="MDB7983319.1"/>
    </source>
</evidence>
<dbReference type="GO" id="GO:0008976">
    <property type="term" value="F:polyphosphate kinase activity"/>
    <property type="evidence" value="ECO:0007669"/>
    <property type="project" value="InterPro"/>
</dbReference>
<comment type="caution">
    <text evidence="2">The sequence shown here is derived from an EMBL/GenBank/DDBJ whole genome shotgun (WGS) entry which is preliminary data.</text>
</comment>
<protein>
    <submittedName>
        <fullName evidence="2">Phospholipase D-like domain-containing protein</fullName>
    </submittedName>
</protein>
<dbReference type="AlphaFoldDB" id="A0AAW6CXT8"/>
<dbReference type="PANTHER" id="PTHR30218">
    <property type="entry name" value="POLYPHOSPHATE KINASE"/>
    <property type="match status" value="1"/>
</dbReference>
<dbReference type="SUPFAM" id="SSF56024">
    <property type="entry name" value="Phospholipase D/nuclease"/>
    <property type="match status" value="1"/>
</dbReference>